<dbReference type="PANTHER" id="PTHR46579">
    <property type="entry name" value="F5/8 TYPE C DOMAIN-CONTAINING PROTEIN-RELATED"/>
    <property type="match status" value="1"/>
</dbReference>
<proteinExistence type="predicted"/>
<name>M5C583_THACB</name>
<evidence type="ECO:0000256" key="2">
    <source>
        <dbReference type="SAM" id="MobiDB-lite"/>
    </source>
</evidence>
<accession>M5C583</accession>
<comment type="caution">
    <text evidence="3">The sequence shown here is derived from an EMBL/GenBank/DDBJ whole genome shotgun (WGS) entry which is preliminary data.</text>
</comment>
<feature type="compositionally biased region" description="Pro residues" evidence="2">
    <location>
        <begin position="84"/>
        <end position="93"/>
    </location>
</feature>
<dbReference type="PANTHER" id="PTHR46579:SF1">
    <property type="entry name" value="F5_8 TYPE C DOMAIN-CONTAINING PROTEIN"/>
    <property type="match status" value="1"/>
</dbReference>
<evidence type="ECO:0000256" key="1">
    <source>
        <dbReference type="SAM" id="Coils"/>
    </source>
</evidence>
<gene>
    <name evidence="3" type="ORF">BN14_08590</name>
</gene>
<dbReference type="Proteomes" id="UP000012065">
    <property type="component" value="Unassembled WGS sequence"/>
</dbReference>
<dbReference type="Pfam" id="PF02992">
    <property type="entry name" value="Transposase_21"/>
    <property type="match status" value="1"/>
</dbReference>
<dbReference type="EMBL" id="CAOJ01013187">
    <property type="protein sequence ID" value="CCO34489.1"/>
    <property type="molecule type" value="Genomic_DNA"/>
</dbReference>
<keyword evidence="1" id="KW-0175">Coiled coil</keyword>
<dbReference type="HOGENOM" id="CLU_009141_0_1_1"/>
<organism evidence="3 4">
    <name type="scientific">Thanatephorus cucumeris (strain AG1-IB / isolate 7/3/14)</name>
    <name type="common">Lettuce bottom rot fungus</name>
    <name type="synonym">Rhizoctonia solani</name>
    <dbReference type="NCBI Taxonomy" id="1108050"/>
    <lineage>
        <taxon>Eukaryota</taxon>
        <taxon>Fungi</taxon>
        <taxon>Dikarya</taxon>
        <taxon>Basidiomycota</taxon>
        <taxon>Agaricomycotina</taxon>
        <taxon>Agaricomycetes</taxon>
        <taxon>Cantharellales</taxon>
        <taxon>Ceratobasidiaceae</taxon>
        <taxon>Rhizoctonia</taxon>
        <taxon>Rhizoctonia solani AG-1</taxon>
    </lineage>
</organism>
<evidence type="ECO:0000313" key="4">
    <source>
        <dbReference type="Proteomes" id="UP000012065"/>
    </source>
</evidence>
<evidence type="ECO:0008006" key="5">
    <source>
        <dbReference type="Google" id="ProtNLM"/>
    </source>
</evidence>
<feature type="coiled-coil region" evidence="1">
    <location>
        <begin position="615"/>
        <end position="645"/>
    </location>
</feature>
<evidence type="ECO:0000313" key="3">
    <source>
        <dbReference type="EMBL" id="CCO34489.1"/>
    </source>
</evidence>
<dbReference type="AlphaFoldDB" id="M5C583"/>
<sequence length="879" mass="99984">MSDIPQSVADAAANASLPEDLASEHGNDDMSIDNSGLQGDYDISIDQLDDEEQSQGPAGNDLFDNKINSEGSEFSRGSWYEVPTPLPSPPQSPLPEHNDIGPVDDGENFQNINADDYREYERWYTEDNLLEEDEMATEVLTEEEIDSIVMLAIRQFGTVTQSDYERMRYSYRHKLKLLSPQRLCTRITKLSGVKPINIDCCPNVCHAFTQQYAEEVECSTCNEPRYDHKGRPRQTFQYLPATPRFQAFFNNPDMIEKMQYQATYVHVDGQINDIFDSPIYSDLRRRNIVIDGIDTGVPHFPGKHDIAFAVMTDGVEIFESASTSKSSCWPIMAQNLNLPPAERAQLCNLIPLGVIPGPNKPKDFDLFFSPFVNECAELAHGVKTYNVQTGREFTLRAHPLIISGDMQAMKYIMNFKGPNARVPCRECLIVGIYHAARRTYYIPLAQPLEDGATIVKAFDPHNLPLRTDKKTASQTRKIEAANTKQYADELRMKFGINGPSILDNISSLRRPSSYPHEFMHLFLLNHGPDLISIWIGTHSAGLEAILLHADWVKIGAETEAATYLLPAAFIRPLPNIETGWSLYTAESWSFWLVYVGPVVLHGRLPGEYYEHYLQLVSILKRLLDLENTVEQIEQLREDIVDYVETFEKLYYQYDYEKLGDLLLAHILSKDPDTILRYPRLQGFPLNNHVQHRIAAYMHTNFPQHSFYAWLDFIPKRAERWGKIRIPDGDSIRCAAVVDPLSPYGKRDSSFIRYDFEKDANENYRNRPVEMVPAFGYGRLDFIIALTLPKDEAFGIEHPQLHILAHITEAKDAEGDARAGLVSFTQFGRSIILDVTSVTNVVGRVRTESSKPSGEWYIIDRCPEVAETAFNPPEHEYEDD</sequence>
<feature type="region of interest" description="Disordered" evidence="2">
    <location>
        <begin position="1"/>
        <end position="94"/>
    </location>
</feature>
<reference evidence="3 4" key="1">
    <citation type="journal article" date="2013" name="J. Biotechnol.">
        <title>Establishment and interpretation of the genome sequence of the phytopathogenic fungus Rhizoctonia solani AG1-IB isolate 7/3/14.</title>
        <authorList>
            <person name="Wibberg D.W."/>
            <person name="Jelonek L.J."/>
            <person name="Rupp O.R."/>
            <person name="Hennig M.H."/>
            <person name="Eikmeyer F.E."/>
            <person name="Goesmann A.G."/>
            <person name="Hartmann A.H."/>
            <person name="Borriss R.B."/>
            <person name="Grosch R.G."/>
            <person name="Puehler A.P."/>
            <person name="Schlueter A.S."/>
        </authorList>
    </citation>
    <scope>NUCLEOTIDE SEQUENCE [LARGE SCALE GENOMIC DNA]</scope>
    <source>
        <strain evidence="4">AG1-IB / isolate 7/3/14</strain>
    </source>
</reference>
<protein>
    <recommendedName>
        <fullName evidence="5">Transposase family Tnp2 protein</fullName>
    </recommendedName>
</protein>
<dbReference type="InterPro" id="IPR004242">
    <property type="entry name" value="Transposase_21"/>
</dbReference>